<dbReference type="AlphaFoldDB" id="A0A0G0PSV5"/>
<protein>
    <submittedName>
        <fullName evidence="1">Uncharacterized protein</fullName>
    </submittedName>
</protein>
<gene>
    <name evidence="1" type="ORF">UT17_C0002G0104</name>
</gene>
<evidence type="ECO:0000313" key="1">
    <source>
        <dbReference type="EMBL" id="KKQ92441.1"/>
    </source>
</evidence>
<organism evidence="1 2">
    <name type="scientific">Candidatus Woesebacteria bacterium GW2011_GWB1_39_10</name>
    <dbReference type="NCBI Taxonomy" id="1618572"/>
    <lineage>
        <taxon>Bacteria</taxon>
        <taxon>Candidatus Woeseibacteriota</taxon>
    </lineage>
</organism>
<sequence length="30" mass="3651">MEGELKPFGLYSEEVFYRKNKKRVFINIKS</sequence>
<dbReference type="Proteomes" id="UP000034774">
    <property type="component" value="Unassembled WGS sequence"/>
</dbReference>
<accession>A0A0G0PSV5</accession>
<evidence type="ECO:0000313" key="2">
    <source>
        <dbReference type="Proteomes" id="UP000034774"/>
    </source>
</evidence>
<dbReference type="EMBL" id="LBVU01000002">
    <property type="protein sequence ID" value="KKQ92441.1"/>
    <property type="molecule type" value="Genomic_DNA"/>
</dbReference>
<proteinExistence type="predicted"/>
<reference evidence="1 2" key="1">
    <citation type="journal article" date="2015" name="Nature">
        <title>rRNA introns, odd ribosomes, and small enigmatic genomes across a large radiation of phyla.</title>
        <authorList>
            <person name="Brown C.T."/>
            <person name="Hug L.A."/>
            <person name="Thomas B.C."/>
            <person name="Sharon I."/>
            <person name="Castelle C.J."/>
            <person name="Singh A."/>
            <person name="Wilkins M.J."/>
            <person name="Williams K.H."/>
            <person name="Banfield J.F."/>
        </authorList>
    </citation>
    <scope>NUCLEOTIDE SEQUENCE [LARGE SCALE GENOMIC DNA]</scope>
</reference>
<name>A0A0G0PSV5_9BACT</name>
<comment type="caution">
    <text evidence="1">The sequence shown here is derived from an EMBL/GenBank/DDBJ whole genome shotgun (WGS) entry which is preliminary data.</text>
</comment>